<dbReference type="AlphaFoldDB" id="A0A7S0C0Q0"/>
<dbReference type="GO" id="GO:0030178">
    <property type="term" value="P:negative regulation of Wnt signaling pathway"/>
    <property type="evidence" value="ECO:0007669"/>
    <property type="project" value="TreeGrafter"/>
</dbReference>
<keyword evidence="1" id="KW-1133">Transmembrane helix</keyword>
<protein>
    <recommendedName>
        <fullName evidence="2">Thioredoxin domain-containing protein</fullName>
    </recommendedName>
</protein>
<dbReference type="GO" id="GO:0005634">
    <property type="term" value="C:nucleus"/>
    <property type="evidence" value="ECO:0007669"/>
    <property type="project" value="TreeGrafter"/>
</dbReference>
<dbReference type="Gene3D" id="3.40.30.10">
    <property type="entry name" value="Glutaredoxin"/>
    <property type="match status" value="1"/>
</dbReference>
<evidence type="ECO:0000313" key="3">
    <source>
        <dbReference type="EMBL" id="CAD8409358.1"/>
    </source>
</evidence>
<dbReference type="PANTHER" id="PTHR46472">
    <property type="entry name" value="NUCLEOREDOXIN"/>
    <property type="match status" value="1"/>
</dbReference>
<feature type="domain" description="Thioredoxin" evidence="2">
    <location>
        <begin position="1"/>
        <end position="163"/>
    </location>
</feature>
<dbReference type="InterPro" id="IPR036249">
    <property type="entry name" value="Thioredoxin-like_sf"/>
</dbReference>
<name>A0A7S0C0Q0_9STRA</name>
<evidence type="ECO:0000256" key="1">
    <source>
        <dbReference type="SAM" id="Phobius"/>
    </source>
</evidence>
<proteinExistence type="predicted"/>
<organism evidence="3">
    <name type="scientific">Proboscia inermis</name>
    <dbReference type="NCBI Taxonomy" id="420281"/>
    <lineage>
        <taxon>Eukaryota</taxon>
        <taxon>Sar</taxon>
        <taxon>Stramenopiles</taxon>
        <taxon>Ochrophyta</taxon>
        <taxon>Bacillariophyta</taxon>
        <taxon>Coscinodiscophyceae</taxon>
        <taxon>Rhizosoleniophycidae</taxon>
        <taxon>Rhizosoleniales</taxon>
        <taxon>Rhizosoleniaceae</taxon>
        <taxon>Proboscia</taxon>
    </lineage>
</organism>
<dbReference type="PANTHER" id="PTHR46472:SF1">
    <property type="entry name" value="NUCLEOREDOXIN"/>
    <property type="match status" value="1"/>
</dbReference>
<feature type="transmembrane region" description="Helical" evidence="1">
    <location>
        <begin position="178"/>
        <end position="200"/>
    </location>
</feature>
<dbReference type="InterPro" id="IPR013766">
    <property type="entry name" value="Thioredoxin_domain"/>
</dbReference>
<dbReference type="GO" id="GO:0004791">
    <property type="term" value="F:thioredoxin-disulfide reductase (NADPH) activity"/>
    <property type="evidence" value="ECO:0007669"/>
    <property type="project" value="TreeGrafter"/>
</dbReference>
<dbReference type="InterPro" id="IPR012336">
    <property type="entry name" value="Thioredoxin-like_fold"/>
</dbReference>
<dbReference type="EMBL" id="HBEL01011545">
    <property type="protein sequence ID" value="CAD8409358.1"/>
    <property type="molecule type" value="Transcribed_RNA"/>
</dbReference>
<dbReference type="PROSITE" id="PS51352">
    <property type="entry name" value="THIOREDOXIN_2"/>
    <property type="match status" value="1"/>
</dbReference>
<dbReference type="Pfam" id="PF13905">
    <property type="entry name" value="Thioredoxin_8"/>
    <property type="match status" value="1"/>
</dbReference>
<gene>
    <name evidence="3" type="ORF">PINE0816_LOCUS5481</name>
</gene>
<keyword evidence="1" id="KW-0812">Transmembrane</keyword>
<accession>A0A7S0C0Q0</accession>
<sequence length="221" mass="24774">MSIKEETISKMSMEEYLGDTLVMPDGSKHKTAIVLNNCDIVALYFSASWCGPCQSFTPQLVDFYKNAAKNKSVQIIFISSDRDQASFMEYFKKMPWFAMPFDASQIKNKLSQTFQIRGIPSLIVLDGKSGNFITSDGRNDVIGVRGDEAKGKELVQIWKSKEAVPLHEANLSGDQGPWYMVWLKSVLGNPIYLIGIYYMIKSALAKLNEMGKVDSGENQDL</sequence>
<dbReference type="GO" id="GO:0031397">
    <property type="term" value="P:negative regulation of protein ubiquitination"/>
    <property type="evidence" value="ECO:0007669"/>
    <property type="project" value="TreeGrafter"/>
</dbReference>
<keyword evidence="1" id="KW-0472">Membrane</keyword>
<reference evidence="3" key="1">
    <citation type="submission" date="2021-01" db="EMBL/GenBank/DDBJ databases">
        <authorList>
            <person name="Corre E."/>
            <person name="Pelletier E."/>
            <person name="Niang G."/>
            <person name="Scheremetjew M."/>
            <person name="Finn R."/>
            <person name="Kale V."/>
            <person name="Holt S."/>
            <person name="Cochrane G."/>
            <person name="Meng A."/>
            <person name="Brown T."/>
            <person name="Cohen L."/>
        </authorList>
    </citation>
    <scope>NUCLEOTIDE SEQUENCE</scope>
    <source>
        <strain evidence="3">CCAP1064/1</strain>
    </source>
</reference>
<dbReference type="SUPFAM" id="SSF52833">
    <property type="entry name" value="Thioredoxin-like"/>
    <property type="match status" value="1"/>
</dbReference>
<evidence type="ECO:0000259" key="2">
    <source>
        <dbReference type="PROSITE" id="PS51352"/>
    </source>
</evidence>